<dbReference type="EMBL" id="QUBQ01000004">
    <property type="protein sequence ID" value="REK71905.1"/>
    <property type="molecule type" value="Genomic_DNA"/>
</dbReference>
<sequence>MRQHIQIGDYFPDVHISPEINLFSLIQDYLLMVMVSTDCALCLPAFDEIERFAVENPHYRLIVLIDTSEDKFALAKQAFSSHIQSYRIEARLDMEFQGYGFPWAYGINSEGQLITHYSCSEPGHLDIIAAPFQLFHPVAG</sequence>
<comment type="caution">
    <text evidence="1">The sequence shown here is derived from an EMBL/GenBank/DDBJ whole genome shotgun (WGS) entry which is preliminary data.</text>
</comment>
<dbReference type="AlphaFoldDB" id="A0A371P7P6"/>
<dbReference type="SUPFAM" id="SSF52833">
    <property type="entry name" value="Thioredoxin-like"/>
    <property type="match status" value="1"/>
</dbReference>
<dbReference type="Proteomes" id="UP000261905">
    <property type="component" value="Unassembled WGS sequence"/>
</dbReference>
<name>A0A371P7P6_9BACL</name>
<evidence type="ECO:0000313" key="1">
    <source>
        <dbReference type="EMBL" id="REK71905.1"/>
    </source>
</evidence>
<reference evidence="1 2" key="1">
    <citation type="submission" date="2018-08" db="EMBL/GenBank/DDBJ databases">
        <title>Paenibacillus sp. M4BSY-1, whole genome shotgun sequence.</title>
        <authorList>
            <person name="Tuo L."/>
        </authorList>
    </citation>
    <scope>NUCLEOTIDE SEQUENCE [LARGE SCALE GENOMIC DNA]</scope>
    <source>
        <strain evidence="1 2">M4BSY-1</strain>
    </source>
</reference>
<proteinExistence type="predicted"/>
<organism evidence="1 2">
    <name type="scientific">Paenibacillus paeoniae</name>
    <dbReference type="NCBI Taxonomy" id="2292705"/>
    <lineage>
        <taxon>Bacteria</taxon>
        <taxon>Bacillati</taxon>
        <taxon>Bacillota</taxon>
        <taxon>Bacilli</taxon>
        <taxon>Bacillales</taxon>
        <taxon>Paenibacillaceae</taxon>
        <taxon>Paenibacillus</taxon>
    </lineage>
</organism>
<keyword evidence="2" id="KW-1185">Reference proteome</keyword>
<dbReference type="OrthoDB" id="2596987at2"/>
<dbReference type="RefSeq" id="WP_116048234.1">
    <property type="nucleotide sequence ID" value="NZ_QUBQ01000004.1"/>
</dbReference>
<accession>A0A371P7P6</accession>
<evidence type="ECO:0000313" key="2">
    <source>
        <dbReference type="Proteomes" id="UP000261905"/>
    </source>
</evidence>
<evidence type="ECO:0008006" key="3">
    <source>
        <dbReference type="Google" id="ProtNLM"/>
    </source>
</evidence>
<dbReference type="InterPro" id="IPR036249">
    <property type="entry name" value="Thioredoxin-like_sf"/>
</dbReference>
<gene>
    <name evidence="1" type="ORF">DX130_19560</name>
</gene>
<protein>
    <recommendedName>
        <fullName evidence="3">Redoxin domain-containing protein</fullName>
    </recommendedName>
</protein>